<dbReference type="InterPro" id="IPR000792">
    <property type="entry name" value="Tscrpt_reg_LuxR_C"/>
</dbReference>
<proteinExistence type="predicted"/>
<dbReference type="PANTHER" id="PTHR16305:SF35">
    <property type="entry name" value="TRANSCRIPTIONAL ACTIVATOR DOMAIN"/>
    <property type="match status" value="1"/>
</dbReference>
<evidence type="ECO:0000256" key="2">
    <source>
        <dbReference type="ARBA" id="ARBA00022840"/>
    </source>
</evidence>
<keyword evidence="2" id="KW-0067">ATP-binding</keyword>
<evidence type="ECO:0000313" key="4">
    <source>
        <dbReference type="EMBL" id="MBL7260156.1"/>
    </source>
</evidence>
<dbReference type="EMBL" id="JAENHO010000013">
    <property type="protein sequence ID" value="MBL7260156.1"/>
    <property type="molecule type" value="Genomic_DNA"/>
</dbReference>
<comment type="caution">
    <text evidence="4">The sequence shown here is derived from an EMBL/GenBank/DDBJ whole genome shotgun (WGS) entry which is preliminary data.</text>
</comment>
<dbReference type="PROSITE" id="PS00622">
    <property type="entry name" value="HTH_LUXR_1"/>
    <property type="match status" value="1"/>
</dbReference>
<dbReference type="InterPro" id="IPR016032">
    <property type="entry name" value="Sig_transdc_resp-reg_C-effctor"/>
</dbReference>
<dbReference type="SMART" id="SM00421">
    <property type="entry name" value="HTH_LUXR"/>
    <property type="match status" value="1"/>
</dbReference>
<name>A0ABS1W095_9ACTN</name>
<sequence>MMLLEREDEAGHFDRLLDSASAGEGAALLIEGPVGSGKTTLLRFLTDRAAARGSTVVFLTAAAPEQENELGVVDRLLGAATGEALGATATVSRNEAVTRLSSLLTALGGGAQRAGGPLVIAVDDVHWADEGSRACVLEIVRRARAYHVVVLLGGASHAYSAHGMFRAELLREPHAGRRLLRPLQPASTASLLENELGLFVPGTDDLAAYADEAATLHTLSGGNPMLAHSLVEDLITARLAPEHTASPTPSVAFRCALLACLHKAGPEATGVARAIATLGKDATLELVVALSQYRRGMVESIVTSLEWAGILTGLAFRHPEGASAVYDDIPDDQRREAHRRAITQLQAASASSATLARHLVATDDPGDDPAGDEMRLLTEVARDHLRAGEADAATRCLDLAARCGGDASGHAMVDALRMAVRWRVNQETAIPLLHRLVPAVRAGHLPPAESVQVIRASVHLGFIKEAEELLVDLVSGSGNRPGGPGSAGSALRSTYDVLATTTPGLLARLGVSRPASAVDLDGHTRSATTTAAALRRVLASGPGDPAALEAEQALRIVPLDDAGGEAALLALNTLVYAERLDSAAAACDRLLAHAESSGATAWTASLAATRGEIAIRRGDPGSARHHAEHAIAAIGVRAWGIAVARPLSVALRAALALGRWGDAAADLDVRLPPSTFETVDGMQYLHARGQYHLARRQPHAAEADLRLCGELAEAWSMDSASFVPWRVDLAQARLQLGDREEAGALLAAHLERPGADTDRLRAAALRVRGSCAEPVARLRLLRESVELLQRCEERVELRRSLLALAATHRQLGEHKLAASMTSRAEALAAEIGVAPNDDTRATRAPIRPMTVAGDDLAQRTTASAPDPNALTSAEHRVAGLAALGHSNRAIAAKLFVTVSTVEQHLTRIYRKLGVGRREDLPLDVRLQSDVYGELTPDVTG</sequence>
<reference evidence="4 5" key="1">
    <citation type="submission" date="2021-01" db="EMBL/GenBank/DDBJ databases">
        <title>Actinoplanes sp. nov. LDG1-01 isolated from lichen.</title>
        <authorList>
            <person name="Saeng-In P."/>
            <person name="Phongsopitanun W."/>
            <person name="Kanchanasin P."/>
            <person name="Yuki M."/>
            <person name="Kudo T."/>
            <person name="Ohkuma M."/>
            <person name="Tanasupawat S."/>
        </authorList>
    </citation>
    <scope>NUCLEOTIDE SEQUENCE [LARGE SCALE GENOMIC DNA]</scope>
    <source>
        <strain evidence="4 5">LDG1-01</strain>
    </source>
</reference>
<dbReference type="CDD" id="cd06170">
    <property type="entry name" value="LuxR_C_like"/>
    <property type="match status" value="1"/>
</dbReference>
<dbReference type="Proteomes" id="UP000598996">
    <property type="component" value="Unassembled WGS sequence"/>
</dbReference>
<protein>
    <submittedName>
        <fullName evidence="4">AAA family ATPase</fullName>
    </submittedName>
</protein>
<organism evidence="4 5">
    <name type="scientific">Paractinoplanes lichenicola</name>
    <dbReference type="NCBI Taxonomy" id="2802976"/>
    <lineage>
        <taxon>Bacteria</taxon>
        <taxon>Bacillati</taxon>
        <taxon>Actinomycetota</taxon>
        <taxon>Actinomycetes</taxon>
        <taxon>Micromonosporales</taxon>
        <taxon>Micromonosporaceae</taxon>
        <taxon>Paractinoplanes</taxon>
    </lineage>
</organism>
<gene>
    <name evidence="4" type="ORF">JKJ07_38125</name>
</gene>
<feature type="domain" description="HTH luxR-type" evidence="3">
    <location>
        <begin position="863"/>
        <end position="928"/>
    </location>
</feature>
<dbReference type="InterPro" id="IPR041664">
    <property type="entry name" value="AAA_16"/>
</dbReference>
<dbReference type="Gene3D" id="3.40.50.300">
    <property type="entry name" value="P-loop containing nucleotide triphosphate hydrolases"/>
    <property type="match status" value="1"/>
</dbReference>
<keyword evidence="1" id="KW-0547">Nucleotide-binding</keyword>
<dbReference type="PANTHER" id="PTHR16305">
    <property type="entry name" value="TESTICULAR SOLUBLE ADENYLYL CYCLASE"/>
    <property type="match status" value="1"/>
</dbReference>
<evidence type="ECO:0000313" key="5">
    <source>
        <dbReference type="Proteomes" id="UP000598996"/>
    </source>
</evidence>
<dbReference type="InterPro" id="IPR027417">
    <property type="entry name" value="P-loop_NTPase"/>
</dbReference>
<evidence type="ECO:0000256" key="1">
    <source>
        <dbReference type="ARBA" id="ARBA00022741"/>
    </source>
</evidence>
<dbReference type="RefSeq" id="WP_202996861.1">
    <property type="nucleotide sequence ID" value="NZ_JAENHO010000013.1"/>
</dbReference>
<dbReference type="Pfam" id="PF13191">
    <property type="entry name" value="AAA_16"/>
    <property type="match status" value="1"/>
</dbReference>
<accession>A0ABS1W095</accession>
<keyword evidence="5" id="KW-1185">Reference proteome</keyword>
<dbReference type="Gene3D" id="1.10.10.10">
    <property type="entry name" value="Winged helix-like DNA-binding domain superfamily/Winged helix DNA-binding domain"/>
    <property type="match status" value="1"/>
</dbReference>
<dbReference type="SUPFAM" id="SSF52540">
    <property type="entry name" value="P-loop containing nucleoside triphosphate hydrolases"/>
    <property type="match status" value="1"/>
</dbReference>
<dbReference type="PROSITE" id="PS50043">
    <property type="entry name" value="HTH_LUXR_2"/>
    <property type="match status" value="1"/>
</dbReference>
<dbReference type="SUPFAM" id="SSF46894">
    <property type="entry name" value="C-terminal effector domain of the bipartite response regulators"/>
    <property type="match status" value="1"/>
</dbReference>
<dbReference type="PRINTS" id="PR00038">
    <property type="entry name" value="HTHLUXR"/>
</dbReference>
<dbReference type="Pfam" id="PF00196">
    <property type="entry name" value="GerE"/>
    <property type="match status" value="1"/>
</dbReference>
<dbReference type="InterPro" id="IPR036388">
    <property type="entry name" value="WH-like_DNA-bd_sf"/>
</dbReference>
<evidence type="ECO:0000259" key="3">
    <source>
        <dbReference type="PROSITE" id="PS50043"/>
    </source>
</evidence>